<feature type="transmembrane region" description="Helical" evidence="1">
    <location>
        <begin position="164"/>
        <end position="183"/>
    </location>
</feature>
<keyword evidence="1" id="KW-0472">Membrane</keyword>
<feature type="transmembrane region" description="Helical" evidence="1">
    <location>
        <begin position="83"/>
        <end position="105"/>
    </location>
</feature>
<evidence type="ECO:0000256" key="1">
    <source>
        <dbReference type="SAM" id="Phobius"/>
    </source>
</evidence>
<sequence length="184" mass="21010">MNLKEKLRMTGRRARIAYVVIIFVVLYFFMTVVKGAFIASDDSSINFVQNIHFYSKNIISATFVFPIKSLWEHIPAMPYQGEDIIGFYKVLVPPVLFFVLCMFFISDDKALRLKYKELKAQVENDLALREMRKEVGLETLPESATVDVLIRNATNDDPAWHDTWWGKVFLGVGIALIVAAIGIN</sequence>
<dbReference type="AlphaFoldDB" id="A0A5U7HAY7"/>
<evidence type="ECO:0000313" key="2">
    <source>
        <dbReference type="EMBL" id="EBR3632820.1"/>
    </source>
</evidence>
<name>A0A5U7HAY7_SALER</name>
<feature type="transmembrane region" description="Helical" evidence="1">
    <location>
        <begin position="16"/>
        <end position="39"/>
    </location>
</feature>
<dbReference type="EMBL" id="AAGSAC010000010">
    <property type="protein sequence ID" value="EBR3632820.1"/>
    <property type="molecule type" value="Genomic_DNA"/>
</dbReference>
<comment type="caution">
    <text evidence="2">The sequence shown here is derived from an EMBL/GenBank/DDBJ whole genome shotgun (WGS) entry which is preliminary data.</text>
</comment>
<gene>
    <name evidence="2" type="ORF">B7823_06860</name>
</gene>
<protein>
    <submittedName>
        <fullName evidence="2">Uncharacterized protein</fullName>
    </submittedName>
</protein>
<keyword evidence="1" id="KW-1133">Transmembrane helix</keyword>
<reference evidence="2" key="1">
    <citation type="submission" date="2018-07" db="EMBL/GenBank/DDBJ databases">
        <authorList>
            <consortium name="PulseNet: The National Subtyping Network for Foodborne Disease Surveillance"/>
            <person name="Tarr C.L."/>
            <person name="Trees E."/>
            <person name="Katz L.S."/>
            <person name="Carleton-Romer H.A."/>
            <person name="Stroika S."/>
            <person name="Kucerova Z."/>
            <person name="Roache K.F."/>
            <person name="Sabol A.L."/>
            <person name="Besser J."/>
            <person name="Gerner-Smidt P."/>
        </authorList>
    </citation>
    <scope>NUCLEOTIDE SEQUENCE</scope>
    <source>
        <strain evidence="2">PNUSAS011535</strain>
    </source>
</reference>
<keyword evidence="1" id="KW-0812">Transmembrane</keyword>
<proteinExistence type="predicted"/>
<accession>A0A5U7HAY7</accession>
<organism evidence="2">
    <name type="scientific">Salmonella enterica</name>
    <name type="common">Salmonella choleraesuis</name>
    <dbReference type="NCBI Taxonomy" id="28901"/>
    <lineage>
        <taxon>Bacteria</taxon>
        <taxon>Pseudomonadati</taxon>
        <taxon>Pseudomonadota</taxon>
        <taxon>Gammaproteobacteria</taxon>
        <taxon>Enterobacterales</taxon>
        <taxon>Enterobacteriaceae</taxon>
        <taxon>Salmonella</taxon>
    </lineage>
</organism>